<protein>
    <recommendedName>
        <fullName evidence="5">Extracellular membrane protein CFEM domain-containing protein</fullName>
    </recommendedName>
</protein>
<sequence>MMNLIILGLSLLLTATQASNILFGAYPTDTCDSCLDQVFQSCPGDYETRSYATCMCAGDGGTNFISCMSSCDAELNEPANASAAFYRYCVMFFKELCVEAEEHLDSETYNKECSKEAIAAGGIGADEDGEDDDSDKSKSSEASKTAESKSKETDELTRTSGSSKMAEASETTNGATATVIPVWAIMAGLGLQLMNV</sequence>
<evidence type="ECO:0000313" key="4">
    <source>
        <dbReference type="Proteomes" id="UP000813427"/>
    </source>
</evidence>
<evidence type="ECO:0008006" key="5">
    <source>
        <dbReference type="Google" id="ProtNLM"/>
    </source>
</evidence>
<feature type="signal peptide" evidence="2">
    <location>
        <begin position="1"/>
        <end position="18"/>
    </location>
</feature>
<feature type="region of interest" description="Disordered" evidence="1">
    <location>
        <begin position="121"/>
        <end position="172"/>
    </location>
</feature>
<feature type="compositionally biased region" description="Polar residues" evidence="1">
    <location>
        <begin position="158"/>
        <end position="172"/>
    </location>
</feature>
<organism evidence="3 4">
    <name type="scientific">Fusarium tricinctum</name>
    <dbReference type="NCBI Taxonomy" id="61284"/>
    <lineage>
        <taxon>Eukaryota</taxon>
        <taxon>Fungi</taxon>
        <taxon>Dikarya</taxon>
        <taxon>Ascomycota</taxon>
        <taxon>Pezizomycotina</taxon>
        <taxon>Sordariomycetes</taxon>
        <taxon>Hypocreomycetidae</taxon>
        <taxon>Hypocreales</taxon>
        <taxon>Nectriaceae</taxon>
        <taxon>Fusarium</taxon>
        <taxon>Fusarium tricinctum species complex</taxon>
    </lineage>
</organism>
<dbReference type="OrthoDB" id="4870036at2759"/>
<reference evidence="3" key="1">
    <citation type="journal article" date="2021" name="Nat. Commun.">
        <title>Genetic determinants of endophytism in the Arabidopsis root mycobiome.</title>
        <authorList>
            <person name="Mesny F."/>
            <person name="Miyauchi S."/>
            <person name="Thiergart T."/>
            <person name="Pickel B."/>
            <person name="Atanasova L."/>
            <person name="Karlsson M."/>
            <person name="Huettel B."/>
            <person name="Barry K.W."/>
            <person name="Haridas S."/>
            <person name="Chen C."/>
            <person name="Bauer D."/>
            <person name="Andreopoulos W."/>
            <person name="Pangilinan J."/>
            <person name="LaButti K."/>
            <person name="Riley R."/>
            <person name="Lipzen A."/>
            <person name="Clum A."/>
            <person name="Drula E."/>
            <person name="Henrissat B."/>
            <person name="Kohler A."/>
            <person name="Grigoriev I.V."/>
            <person name="Martin F.M."/>
            <person name="Hacquard S."/>
        </authorList>
    </citation>
    <scope>NUCLEOTIDE SEQUENCE</scope>
    <source>
        <strain evidence="3">MPI-SDFR-AT-0068</strain>
    </source>
</reference>
<proteinExistence type="predicted"/>
<dbReference type="EMBL" id="JAGPXF010000006">
    <property type="protein sequence ID" value="KAH7239556.1"/>
    <property type="molecule type" value="Genomic_DNA"/>
</dbReference>
<feature type="compositionally biased region" description="Acidic residues" evidence="1">
    <location>
        <begin position="125"/>
        <end position="134"/>
    </location>
</feature>
<dbReference type="AlphaFoldDB" id="A0A8K0W9M2"/>
<feature type="compositionally biased region" description="Basic and acidic residues" evidence="1">
    <location>
        <begin position="135"/>
        <end position="157"/>
    </location>
</feature>
<keyword evidence="2" id="KW-0732">Signal</keyword>
<evidence type="ECO:0000313" key="3">
    <source>
        <dbReference type="EMBL" id="KAH7239556.1"/>
    </source>
</evidence>
<accession>A0A8K0W9M2</accession>
<dbReference type="Proteomes" id="UP000813427">
    <property type="component" value="Unassembled WGS sequence"/>
</dbReference>
<evidence type="ECO:0000256" key="2">
    <source>
        <dbReference type="SAM" id="SignalP"/>
    </source>
</evidence>
<keyword evidence="4" id="KW-1185">Reference proteome</keyword>
<feature type="chain" id="PRO_5035445900" description="Extracellular membrane protein CFEM domain-containing protein" evidence="2">
    <location>
        <begin position="19"/>
        <end position="196"/>
    </location>
</feature>
<evidence type="ECO:0000256" key="1">
    <source>
        <dbReference type="SAM" id="MobiDB-lite"/>
    </source>
</evidence>
<gene>
    <name evidence="3" type="ORF">BKA59DRAFT_503326</name>
</gene>
<comment type="caution">
    <text evidence="3">The sequence shown here is derived from an EMBL/GenBank/DDBJ whole genome shotgun (WGS) entry which is preliminary data.</text>
</comment>
<name>A0A8K0W9M2_9HYPO</name>